<proteinExistence type="predicted"/>
<dbReference type="Proteomes" id="UP000295547">
    <property type="component" value="Unassembled WGS sequence"/>
</dbReference>
<dbReference type="EMBL" id="SMBJ01000010">
    <property type="protein sequence ID" value="TCU21840.1"/>
    <property type="molecule type" value="Genomic_DNA"/>
</dbReference>
<comment type="caution">
    <text evidence="1">The sequence shown here is derived from an EMBL/GenBank/DDBJ whole genome shotgun (WGS) entry which is preliminary data.</text>
</comment>
<dbReference type="RefSeq" id="WP_132661774.1">
    <property type="nucleotide sequence ID" value="NZ_SMBJ01000010.1"/>
</dbReference>
<dbReference type="AlphaFoldDB" id="A0A4R3QJ00"/>
<organism evidence="1 2">
    <name type="scientific">Rhizobium azibense</name>
    <dbReference type="NCBI Taxonomy" id="1136135"/>
    <lineage>
        <taxon>Bacteria</taxon>
        <taxon>Pseudomonadati</taxon>
        <taxon>Pseudomonadota</taxon>
        <taxon>Alphaproteobacteria</taxon>
        <taxon>Hyphomicrobiales</taxon>
        <taxon>Rhizobiaceae</taxon>
        <taxon>Rhizobium/Agrobacterium group</taxon>
        <taxon>Rhizobium</taxon>
    </lineage>
</organism>
<keyword evidence="2" id="KW-1185">Reference proteome</keyword>
<name>A0A4R3QJ00_9HYPH</name>
<accession>A0A4R3QJ00</accession>
<sequence>MCGRASRNPELASGALEQNAPRISAVHVAAPIDSQEFPVVPEELDAIEAYLMPQIIDLLQADTSRATDSEVPQCQSKIAPRIGDEGGCHEILTDEPA</sequence>
<reference evidence="1 2" key="1">
    <citation type="submission" date="2019-03" db="EMBL/GenBank/DDBJ databases">
        <title>Genomic Encyclopedia of Type Strains, Phase IV (KMG-V): Genome sequencing to study the core and pangenomes of soil and plant-associated prokaryotes.</title>
        <authorList>
            <person name="Whitman W."/>
        </authorList>
    </citation>
    <scope>NUCLEOTIDE SEQUENCE [LARGE SCALE GENOMIC DNA]</scope>
    <source>
        <strain evidence="1 2">Gr42</strain>
    </source>
</reference>
<dbReference type="OrthoDB" id="8371722at2"/>
<protein>
    <submittedName>
        <fullName evidence="1">Uncharacterized protein</fullName>
    </submittedName>
</protein>
<evidence type="ECO:0000313" key="1">
    <source>
        <dbReference type="EMBL" id="TCU21840.1"/>
    </source>
</evidence>
<gene>
    <name evidence="1" type="ORF">EV130_110184</name>
</gene>
<evidence type="ECO:0000313" key="2">
    <source>
        <dbReference type="Proteomes" id="UP000295547"/>
    </source>
</evidence>